<comment type="caution">
    <text evidence="1">The sequence shown here is derived from an EMBL/GenBank/DDBJ whole genome shotgun (WGS) entry which is preliminary data.</text>
</comment>
<accession>A0A918N2A0</accession>
<evidence type="ECO:0000313" key="2">
    <source>
        <dbReference type="Proteomes" id="UP000601108"/>
    </source>
</evidence>
<dbReference type="RefSeq" id="WP_051316583.1">
    <property type="nucleotide sequence ID" value="NZ_BMWS01000001.1"/>
</dbReference>
<sequence length="152" mass="16355">MNGVDNGNDEFGVWFRNSAGEEGLSLPSLAKGWKYEGWVEFDGKTLSTGTFSKTNVTDDGNFYKGSGGTVPAFPGEDFLVIPSQVPLTGITLPAKVTGKKVFITIEPFQDNDPAPFFIRPLVKTAGITTGSENTVIMDTFTEVPSGRVTRPN</sequence>
<dbReference type="AlphaFoldDB" id="A0A918N2A0"/>
<reference evidence="1 2" key="1">
    <citation type="journal article" date="2014" name="Int. J. Syst. Evol. Microbiol.">
        <title>Complete genome sequence of Corynebacterium casei LMG S-19264T (=DSM 44701T), isolated from a smear-ripened cheese.</title>
        <authorList>
            <consortium name="US DOE Joint Genome Institute (JGI-PGF)"/>
            <person name="Walter F."/>
            <person name="Albersmeier A."/>
            <person name="Kalinowski J."/>
            <person name="Ruckert C."/>
        </authorList>
    </citation>
    <scope>NUCLEOTIDE SEQUENCE [LARGE SCALE GENOMIC DNA]</scope>
    <source>
        <strain evidence="1 2">KCTC 12285</strain>
    </source>
</reference>
<evidence type="ECO:0000313" key="1">
    <source>
        <dbReference type="EMBL" id="GGX03312.1"/>
    </source>
</evidence>
<dbReference type="EMBL" id="BMWS01000001">
    <property type="protein sequence ID" value="GGX03312.1"/>
    <property type="molecule type" value="Genomic_DNA"/>
</dbReference>
<gene>
    <name evidence="1" type="ORF">GCM10007384_01320</name>
</gene>
<name>A0A918N2A0_9FLAO</name>
<keyword evidence="2" id="KW-1185">Reference proteome</keyword>
<organism evidence="1 2">
    <name type="scientific">Aquimarina muelleri</name>
    <dbReference type="NCBI Taxonomy" id="279356"/>
    <lineage>
        <taxon>Bacteria</taxon>
        <taxon>Pseudomonadati</taxon>
        <taxon>Bacteroidota</taxon>
        <taxon>Flavobacteriia</taxon>
        <taxon>Flavobacteriales</taxon>
        <taxon>Flavobacteriaceae</taxon>
        <taxon>Aquimarina</taxon>
    </lineage>
</organism>
<protein>
    <submittedName>
        <fullName evidence="1">Uncharacterized protein</fullName>
    </submittedName>
</protein>
<proteinExistence type="predicted"/>
<dbReference type="Proteomes" id="UP000601108">
    <property type="component" value="Unassembled WGS sequence"/>
</dbReference>